<evidence type="ECO:0000256" key="1">
    <source>
        <dbReference type="ARBA" id="ARBA00023125"/>
    </source>
</evidence>
<dbReference type="RefSeq" id="XP_040727852.1">
    <property type="nucleotide sequence ID" value="XM_040866061.1"/>
</dbReference>
<evidence type="ECO:0000256" key="2">
    <source>
        <dbReference type="SAM" id="MobiDB-lite"/>
    </source>
</evidence>
<name>A0A1Y2FUZ6_PROLT</name>
<dbReference type="OrthoDB" id="3942738at2759"/>
<gene>
    <name evidence="4" type="ORF">BCR37DRAFT_133729</name>
</gene>
<protein>
    <recommendedName>
        <fullName evidence="3">HTH CENPB-type domain-containing protein</fullName>
    </recommendedName>
</protein>
<dbReference type="AlphaFoldDB" id="A0A1Y2FUZ6"/>
<evidence type="ECO:0000313" key="5">
    <source>
        <dbReference type="Proteomes" id="UP000193685"/>
    </source>
</evidence>
<dbReference type="EMBL" id="MCFI01000002">
    <property type="protein sequence ID" value="ORY86996.1"/>
    <property type="molecule type" value="Genomic_DNA"/>
</dbReference>
<dbReference type="PROSITE" id="PS51253">
    <property type="entry name" value="HTH_CENPB"/>
    <property type="match status" value="1"/>
</dbReference>
<keyword evidence="1" id="KW-0238">DNA-binding</keyword>
<organism evidence="4 5">
    <name type="scientific">Protomyces lactucae-debilis</name>
    <dbReference type="NCBI Taxonomy" id="2754530"/>
    <lineage>
        <taxon>Eukaryota</taxon>
        <taxon>Fungi</taxon>
        <taxon>Dikarya</taxon>
        <taxon>Ascomycota</taxon>
        <taxon>Taphrinomycotina</taxon>
        <taxon>Taphrinomycetes</taxon>
        <taxon>Taphrinales</taxon>
        <taxon>Protomycetaceae</taxon>
        <taxon>Protomyces</taxon>
    </lineage>
</organism>
<evidence type="ECO:0000259" key="3">
    <source>
        <dbReference type="PROSITE" id="PS51253"/>
    </source>
</evidence>
<dbReference type="Proteomes" id="UP000193685">
    <property type="component" value="Unassembled WGS sequence"/>
</dbReference>
<evidence type="ECO:0000313" key="4">
    <source>
        <dbReference type="EMBL" id="ORY86996.1"/>
    </source>
</evidence>
<dbReference type="GO" id="GO:0003677">
    <property type="term" value="F:DNA binding"/>
    <property type="evidence" value="ECO:0007669"/>
    <property type="project" value="UniProtKB-KW"/>
</dbReference>
<reference evidence="4 5" key="1">
    <citation type="submission" date="2016-07" db="EMBL/GenBank/DDBJ databases">
        <title>Pervasive Adenine N6-methylation of Active Genes in Fungi.</title>
        <authorList>
            <consortium name="DOE Joint Genome Institute"/>
            <person name="Mondo S.J."/>
            <person name="Dannebaum R.O."/>
            <person name="Kuo R.C."/>
            <person name="Labutti K."/>
            <person name="Haridas S."/>
            <person name="Kuo A."/>
            <person name="Salamov A."/>
            <person name="Ahrendt S.R."/>
            <person name="Lipzen A."/>
            <person name="Sullivan W."/>
            <person name="Andreopoulos W.B."/>
            <person name="Clum A."/>
            <person name="Lindquist E."/>
            <person name="Daum C."/>
            <person name="Ramamoorthy G.K."/>
            <person name="Gryganskyi A."/>
            <person name="Culley D."/>
            <person name="Magnuson J.K."/>
            <person name="James T.Y."/>
            <person name="O'Malley M.A."/>
            <person name="Stajich J.E."/>
            <person name="Spatafora J.W."/>
            <person name="Visel A."/>
            <person name="Grigoriev I.V."/>
        </authorList>
    </citation>
    <scope>NUCLEOTIDE SEQUENCE [LARGE SCALE GENOMIC DNA]</scope>
    <source>
        <strain evidence="4 5">12-1054</strain>
    </source>
</reference>
<feature type="domain" description="HTH CENPB-type" evidence="3">
    <location>
        <begin position="1"/>
        <end position="32"/>
    </location>
</feature>
<keyword evidence="5" id="KW-1185">Reference proteome</keyword>
<sequence length="278" mass="30775">MVMDFASTLAGRQLGQHWVTRFMARHKADSATSNKTWEPRTPIVAREPQHLHSARPATGYGTFSKAHKIRSFVNRVSAGCSPGQRKAFKYLGYHYTKLLANHTAMLARIEQLEKANSEKTRSRQRALTVIEQMGAVQSQPGVFMDDETAELRRELLEQREEVKRQQQAITAARKEAVAQKKADKEPQIQQRREARAAAIIARNAASAAKKAAKAAKQAQKEADLESKPSQAGKRFALRTKNGDTAARSVAATTAVEVPLAALTTRSGRVSVRPSHKRT</sequence>
<feature type="region of interest" description="Disordered" evidence="2">
    <location>
        <begin position="216"/>
        <end position="247"/>
    </location>
</feature>
<dbReference type="InterPro" id="IPR006600">
    <property type="entry name" value="HTH_CenpB_DNA-bd_dom"/>
</dbReference>
<dbReference type="GeneID" id="63782660"/>
<accession>A0A1Y2FUZ6</accession>
<comment type="caution">
    <text evidence="4">The sequence shown here is derived from an EMBL/GenBank/DDBJ whole genome shotgun (WGS) entry which is preliminary data.</text>
</comment>
<feature type="region of interest" description="Disordered" evidence="2">
    <location>
        <begin position="174"/>
        <end position="193"/>
    </location>
</feature>
<proteinExistence type="predicted"/>